<proteinExistence type="predicted"/>
<dbReference type="Proteomes" id="UP000812966">
    <property type="component" value="Unassembled WGS sequence"/>
</dbReference>
<evidence type="ECO:0000256" key="1">
    <source>
        <dbReference type="SAM" id="MobiDB-lite"/>
    </source>
</evidence>
<dbReference type="AlphaFoldDB" id="A0A8K0JLD5"/>
<comment type="caution">
    <text evidence="2">The sequence shown here is derived from an EMBL/GenBank/DDBJ whole genome shotgun (WGS) entry which is preliminary data.</text>
</comment>
<dbReference type="EMBL" id="JABELV010000074">
    <property type="protein sequence ID" value="KAG7532110.1"/>
    <property type="molecule type" value="Genomic_DNA"/>
</dbReference>
<protein>
    <submittedName>
        <fullName evidence="2">Uncharacterized protein</fullName>
    </submittedName>
</protein>
<organism evidence="2 3">
    <name type="scientific">Filobasidium floriforme</name>
    <dbReference type="NCBI Taxonomy" id="5210"/>
    <lineage>
        <taxon>Eukaryota</taxon>
        <taxon>Fungi</taxon>
        <taxon>Dikarya</taxon>
        <taxon>Basidiomycota</taxon>
        <taxon>Agaricomycotina</taxon>
        <taxon>Tremellomycetes</taxon>
        <taxon>Filobasidiales</taxon>
        <taxon>Filobasidiaceae</taxon>
        <taxon>Filobasidium</taxon>
    </lineage>
</organism>
<reference evidence="2" key="1">
    <citation type="submission" date="2020-04" db="EMBL/GenBank/DDBJ databases">
        <title>Analysis of mating type loci in Filobasidium floriforme.</title>
        <authorList>
            <person name="Nowrousian M."/>
        </authorList>
    </citation>
    <scope>NUCLEOTIDE SEQUENCE</scope>
    <source>
        <strain evidence="2">CBS 6242</strain>
    </source>
</reference>
<name>A0A8K0JLD5_9TREE</name>
<keyword evidence="3" id="KW-1185">Reference proteome</keyword>
<evidence type="ECO:0000313" key="2">
    <source>
        <dbReference type="EMBL" id="KAG7532110.1"/>
    </source>
</evidence>
<accession>A0A8K0JLD5</accession>
<feature type="region of interest" description="Disordered" evidence="1">
    <location>
        <begin position="264"/>
        <end position="319"/>
    </location>
</feature>
<sequence>MLGLAAPTPLARKAVDVLAQTPADILIVLLLLGYIGTVAESSPTNLLSSPDLLEMGQRWRVLRVPMAWDFNRVHVWASMALVREEFGLDVGLGVGLPFQPSSRTQTSTHMQTVHKILGLPTACIWHLAAIVREYNHDHNPLKQIPTHLYDDQMTGLTSGTSDNGIIGTNSKETINWVPLDIQVFELACRMEMIGQRIYGLAEVGRVVGSIGLGVEVEVAAGQDANMRGIGPGMGGEEEGKESPFIFRELDPSVKLKMKSKVPVAAESSRAGEKRKRAASDDASMRIIRSGSDVGAGKGQHQGDSQEYEHSGGSISEVGGHSQVVDDCELFIQAAVEVPDL</sequence>
<gene>
    <name evidence="2" type="ORF">FFLO_03852</name>
</gene>
<evidence type="ECO:0000313" key="3">
    <source>
        <dbReference type="Proteomes" id="UP000812966"/>
    </source>
</evidence>